<reference evidence="15 16" key="1">
    <citation type="submission" date="2024-12" db="EMBL/GenBank/DDBJ databases">
        <authorList>
            <person name="Lee Y."/>
        </authorList>
    </citation>
    <scope>NUCLEOTIDE SEQUENCE [LARGE SCALE GENOMIC DNA]</scope>
    <source>
        <strain evidence="15 16">03SUJ4</strain>
    </source>
</reference>
<keyword evidence="8" id="KW-0413">Isomerase</keyword>
<dbReference type="InterPro" id="IPR032284">
    <property type="entry name" value="RecQ_Zn-bd"/>
</dbReference>
<evidence type="ECO:0000256" key="12">
    <source>
        <dbReference type="ARBA" id="ARBA00044550"/>
    </source>
</evidence>
<evidence type="ECO:0000259" key="13">
    <source>
        <dbReference type="PROSITE" id="PS51192"/>
    </source>
</evidence>
<keyword evidence="4 15" id="KW-0378">Hydrolase</keyword>
<evidence type="ECO:0000256" key="5">
    <source>
        <dbReference type="ARBA" id="ARBA00022806"/>
    </source>
</evidence>
<keyword evidence="3" id="KW-0547">Nucleotide-binding</keyword>
<sequence length="570" mass="63301">MPWAALRKEAKKRFGVDRFRSAQKDVIESVFAGCDTLAIMPTGSGKSLTYQLPALFFDKPVLVISPLIALMQDQQRHAQEASIGVEKIDSTLSAGERREADDNIHSGRRGLIYVTPERLENREFLDELNEHGISLFVVDEAHTISQWGHDFRPAYLGLGFARKKLGNPPVLALTATATPDVAKEILEVLHAPDARVINVGSERTNLFLTVHPTVNNDAKLDRITQLLADEKGTGILYTASVRSTEELYERLCDAGIAVGKYHGRMTKKAREEAQRDFMADKFRMMVATKAFGLGIDKPDIRFVYHYEFPDSLESYFQEAGRAGRDGEPARAVLLYRLEDKRIQSFFSRGRYPKAAEMDQLLAAVSDTEPKSAKQLAEETGVGQRHTQVTLQMLREAKLIKKKRVGYLRKSSAAISSDEVLQLIHTSEERAARDRNRLDEMMHYAESVTCRRQLLREYFGEPLGEPCGSCDNCVNQTGTAERPAAVSMLERSGARRVETMSGTLFTTAPETIPTLQASSEFQPGTVVRHSKFGEGVVKSVEGDTLTIRFGGGEGLRKLKSSFVEALPAAAA</sequence>
<feature type="domain" description="Helicase C-terminal" evidence="14">
    <location>
        <begin position="222"/>
        <end position="376"/>
    </location>
</feature>
<dbReference type="GO" id="GO:0016787">
    <property type="term" value="F:hydrolase activity"/>
    <property type="evidence" value="ECO:0007669"/>
    <property type="project" value="UniProtKB-KW"/>
</dbReference>
<dbReference type="InterPro" id="IPR036388">
    <property type="entry name" value="WH-like_DNA-bd_sf"/>
</dbReference>
<dbReference type="CDD" id="cd17920">
    <property type="entry name" value="DEXHc_RecQ"/>
    <property type="match status" value="1"/>
</dbReference>
<evidence type="ECO:0000256" key="8">
    <source>
        <dbReference type="ARBA" id="ARBA00023235"/>
    </source>
</evidence>
<dbReference type="Gene3D" id="3.40.50.300">
    <property type="entry name" value="P-loop containing nucleotide triphosphate hydrolases"/>
    <property type="match status" value="2"/>
</dbReference>
<dbReference type="PANTHER" id="PTHR13710:SF105">
    <property type="entry name" value="ATP-DEPENDENT DNA HELICASE Q1"/>
    <property type="match status" value="1"/>
</dbReference>
<dbReference type="Pfam" id="PF16124">
    <property type="entry name" value="RecQ_Zn_bind"/>
    <property type="match status" value="1"/>
</dbReference>
<dbReference type="InterPro" id="IPR011545">
    <property type="entry name" value="DEAD/DEAH_box_helicase_dom"/>
</dbReference>
<keyword evidence="5 15" id="KW-0347">Helicase</keyword>
<proteinExistence type="inferred from homology"/>
<dbReference type="RefSeq" id="WP_409446071.1">
    <property type="nucleotide sequence ID" value="NZ_JBJYXY010000001.1"/>
</dbReference>
<dbReference type="SUPFAM" id="SSF52540">
    <property type="entry name" value="P-loop containing nucleoside triphosphate hydrolases"/>
    <property type="match status" value="1"/>
</dbReference>
<dbReference type="InterPro" id="IPR014001">
    <property type="entry name" value="Helicase_ATP-bd"/>
</dbReference>
<name>A0ABW9KHQ7_9BACT</name>
<evidence type="ECO:0000256" key="11">
    <source>
        <dbReference type="ARBA" id="ARBA00044535"/>
    </source>
</evidence>
<dbReference type="Pfam" id="PF00271">
    <property type="entry name" value="Helicase_C"/>
    <property type="match status" value="1"/>
</dbReference>
<protein>
    <recommendedName>
        <fullName evidence="11">ATP-dependent DNA helicase RecQ</fullName>
        <ecNumber evidence="10">5.6.2.4</ecNumber>
    </recommendedName>
    <alternativeName>
        <fullName evidence="12">DNA 3'-5' helicase RecQ</fullName>
    </alternativeName>
</protein>
<keyword evidence="7" id="KW-0238">DNA-binding</keyword>
<keyword evidence="6" id="KW-0067">ATP-binding</keyword>
<dbReference type="Pfam" id="PF00270">
    <property type="entry name" value="DEAD"/>
    <property type="match status" value="1"/>
</dbReference>
<dbReference type="EC" id="5.6.2.4" evidence="10"/>
<dbReference type="InterPro" id="IPR001650">
    <property type="entry name" value="Helicase_C-like"/>
</dbReference>
<organism evidence="15 16">
    <name type="scientific">Terriglobus aquaticus</name>
    <dbReference type="NCBI Taxonomy" id="940139"/>
    <lineage>
        <taxon>Bacteria</taxon>
        <taxon>Pseudomonadati</taxon>
        <taxon>Acidobacteriota</taxon>
        <taxon>Terriglobia</taxon>
        <taxon>Terriglobales</taxon>
        <taxon>Acidobacteriaceae</taxon>
        <taxon>Terriglobus</taxon>
    </lineage>
</organism>
<evidence type="ECO:0000313" key="16">
    <source>
        <dbReference type="Proteomes" id="UP001634747"/>
    </source>
</evidence>
<dbReference type="NCBIfam" id="TIGR00614">
    <property type="entry name" value="recQ_fam"/>
    <property type="match status" value="1"/>
</dbReference>
<comment type="similarity">
    <text evidence="1">Belongs to the helicase family. RecQ subfamily.</text>
</comment>
<evidence type="ECO:0000256" key="10">
    <source>
        <dbReference type="ARBA" id="ARBA00034808"/>
    </source>
</evidence>
<dbReference type="InterPro" id="IPR027417">
    <property type="entry name" value="P-loop_NTPase"/>
</dbReference>
<dbReference type="PROSITE" id="PS51192">
    <property type="entry name" value="HELICASE_ATP_BIND_1"/>
    <property type="match status" value="1"/>
</dbReference>
<accession>A0ABW9KHQ7</accession>
<dbReference type="EMBL" id="JBJYXY010000001">
    <property type="protein sequence ID" value="MFN2975122.1"/>
    <property type="molecule type" value="Genomic_DNA"/>
</dbReference>
<feature type="domain" description="Helicase ATP-binding" evidence="13">
    <location>
        <begin position="27"/>
        <end position="195"/>
    </location>
</feature>
<dbReference type="InterPro" id="IPR036390">
    <property type="entry name" value="WH_DNA-bd_sf"/>
</dbReference>
<evidence type="ECO:0000256" key="2">
    <source>
        <dbReference type="ARBA" id="ARBA00022723"/>
    </source>
</evidence>
<dbReference type="SUPFAM" id="SSF46785">
    <property type="entry name" value="Winged helix' DNA-binding domain"/>
    <property type="match status" value="1"/>
</dbReference>
<dbReference type="GO" id="GO:0003678">
    <property type="term" value="F:DNA helicase activity"/>
    <property type="evidence" value="ECO:0007669"/>
    <property type="project" value="UniProtKB-EC"/>
</dbReference>
<dbReference type="Gene3D" id="1.10.10.10">
    <property type="entry name" value="Winged helix-like DNA-binding domain superfamily/Winged helix DNA-binding domain"/>
    <property type="match status" value="1"/>
</dbReference>
<evidence type="ECO:0000313" key="15">
    <source>
        <dbReference type="EMBL" id="MFN2975122.1"/>
    </source>
</evidence>
<keyword evidence="2" id="KW-0479">Metal-binding</keyword>
<dbReference type="InterPro" id="IPR004589">
    <property type="entry name" value="DNA_helicase_ATP-dep_RecQ"/>
</dbReference>
<evidence type="ECO:0000256" key="7">
    <source>
        <dbReference type="ARBA" id="ARBA00023125"/>
    </source>
</evidence>
<dbReference type="PANTHER" id="PTHR13710">
    <property type="entry name" value="DNA HELICASE RECQ FAMILY MEMBER"/>
    <property type="match status" value="1"/>
</dbReference>
<gene>
    <name evidence="15" type="ORF">ACK2TP_05050</name>
</gene>
<dbReference type="SMART" id="SM00490">
    <property type="entry name" value="HELICc"/>
    <property type="match status" value="1"/>
</dbReference>
<keyword evidence="16" id="KW-1185">Reference proteome</keyword>
<evidence type="ECO:0000256" key="4">
    <source>
        <dbReference type="ARBA" id="ARBA00022801"/>
    </source>
</evidence>
<evidence type="ECO:0000256" key="3">
    <source>
        <dbReference type="ARBA" id="ARBA00022741"/>
    </source>
</evidence>
<dbReference type="PROSITE" id="PS51194">
    <property type="entry name" value="HELICASE_CTER"/>
    <property type="match status" value="1"/>
</dbReference>
<evidence type="ECO:0000256" key="1">
    <source>
        <dbReference type="ARBA" id="ARBA00005446"/>
    </source>
</evidence>
<comment type="catalytic activity">
    <reaction evidence="9">
        <text>Couples ATP hydrolysis with the unwinding of duplex DNA by translocating in the 3'-5' direction.</text>
        <dbReference type="EC" id="5.6.2.4"/>
    </reaction>
</comment>
<evidence type="ECO:0000256" key="6">
    <source>
        <dbReference type="ARBA" id="ARBA00022840"/>
    </source>
</evidence>
<evidence type="ECO:0000256" key="9">
    <source>
        <dbReference type="ARBA" id="ARBA00034617"/>
    </source>
</evidence>
<evidence type="ECO:0000259" key="14">
    <source>
        <dbReference type="PROSITE" id="PS51194"/>
    </source>
</evidence>
<dbReference type="SMART" id="SM00487">
    <property type="entry name" value="DEXDc"/>
    <property type="match status" value="1"/>
</dbReference>
<comment type="caution">
    <text evidence="15">The sequence shown here is derived from an EMBL/GenBank/DDBJ whole genome shotgun (WGS) entry which is preliminary data.</text>
</comment>
<dbReference type="Proteomes" id="UP001634747">
    <property type="component" value="Unassembled WGS sequence"/>
</dbReference>